<dbReference type="GO" id="GO:0030435">
    <property type="term" value="P:sporulation resulting in formation of a cellular spore"/>
    <property type="evidence" value="ECO:0007669"/>
    <property type="project" value="InterPro"/>
</dbReference>
<dbReference type="AlphaFoldDB" id="G9YQ25"/>
<comment type="caution">
    <text evidence="2">The sequence shown here is derived from an EMBL/GenBank/DDBJ whole genome shotgun (WGS) entry which is preliminary data.</text>
</comment>
<dbReference type="NCBIfam" id="TIGR02870">
    <property type="entry name" value="spore_II_D"/>
    <property type="match status" value="1"/>
</dbReference>
<dbReference type="PANTHER" id="PTHR30032">
    <property type="entry name" value="N-ACETYLMURAMOYL-L-ALANINE AMIDASE-RELATED"/>
    <property type="match status" value="1"/>
</dbReference>
<sequence length="353" mass="37056">MMLKQNLQKGGGGGGMKQVVATALVLLLTLFLLPLLLLGEEPLAGPSQPPAATGTLPIDRTVVTPGQTADGRVQVRVALGDGEVLTLPLDKYLWRVVAAEMPASFEPEALKAQTVAARTYTLSKMERTVEAHPDADVCTDITCCQAYIDPADAAANWGENAQTYTDKIAAAVADTDGMAALFQGQPIQAVFFSSAAGRTVDAVEVWGNAVPYLTSVDSPEGDEVPNYHSTVTVPLDEFKSKLLAQYPQADLSGEPAGWFANLVPNSAGGVETVDIGGVTVGGGSLRTLFGLRSTSFTVSASADGVTFSVTGYGHGVGMSQYGANALAKEGKTYDEILKWYYTGIDVAPYTPQR</sequence>
<evidence type="ECO:0000313" key="3">
    <source>
        <dbReference type="Proteomes" id="UP000004459"/>
    </source>
</evidence>
<dbReference type="InterPro" id="IPR013486">
    <property type="entry name" value="SpoIID/LytB"/>
</dbReference>
<gene>
    <name evidence="2" type="ORF">HMPREF0372_01618</name>
</gene>
<dbReference type="PATRIC" id="fig|411475.3.peg.1401"/>
<accession>G9YQ25</accession>
<feature type="domain" description="Sporulation stage II protein D amidase enhancer LytB N-terminal" evidence="1">
    <location>
        <begin position="84"/>
        <end position="179"/>
    </location>
</feature>
<dbReference type="NCBIfam" id="TIGR02669">
    <property type="entry name" value="SpoIID_LytB"/>
    <property type="match status" value="1"/>
</dbReference>
<evidence type="ECO:0000259" key="1">
    <source>
        <dbReference type="Pfam" id="PF08486"/>
    </source>
</evidence>
<dbReference type="Pfam" id="PF08486">
    <property type="entry name" value="SpoIID"/>
    <property type="match status" value="1"/>
</dbReference>
<reference evidence="2 3" key="1">
    <citation type="submission" date="2011-08" db="EMBL/GenBank/DDBJ databases">
        <authorList>
            <person name="Weinstock G."/>
            <person name="Sodergren E."/>
            <person name="Clifton S."/>
            <person name="Fulton L."/>
            <person name="Fulton B."/>
            <person name="Courtney L."/>
            <person name="Fronick C."/>
            <person name="Harrison M."/>
            <person name="Strong C."/>
            <person name="Farmer C."/>
            <person name="Delahaunty K."/>
            <person name="Markovic C."/>
            <person name="Hall O."/>
            <person name="Minx P."/>
            <person name="Tomlinson C."/>
            <person name="Mitreva M."/>
            <person name="Hou S."/>
            <person name="Chen J."/>
            <person name="Wollam A."/>
            <person name="Pepin K.H."/>
            <person name="Johnson M."/>
            <person name="Bhonagiri V."/>
            <person name="Zhang X."/>
            <person name="Suruliraj S."/>
            <person name="Warren W."/>
            <person name="Chinwalla A."/>
            <person name="Mardis E.R."/>
            <person name="Wilson R.K."/>
        </authorList>
    </citation>
    <scope>NUCLEOTIDE SEQUENCE [LARGE SCALE GENOMIC DNA]</scope>
    <source>
        <strain evidence="2 3">ATCC 29863</strain>
    </source>
</reference>
<dbReference type="GO" id="GO:0030288">
    <property type="term" value="C:outer membrane-bounded periplasmic space"/>
    <property type="evidence" value="ECO:0007669"/>
    <property type="project" value="TreeGrafter"/>
</dbReference>
<proteinExistence type="predicted"/>
<dbReference type="Proteomes" id="UP000004459">
    <property type="component" value="Unassembled WGS sequence"/>
</dbReference>
<dbReference type="InterPro" id="IPR013693">
    <property type="entry name" value="SpoIID/LytB_N"/>
</dbReference>
<dbReference type="PANTHER" id="PTHR30032:SF4">
    <property type="entry name" value="AMIDASE ENHANCER"/>
    <property type="match status" value="1"/>
</dbReference>
<dbReference type="InterPro" id="IPR051922">
    <property type="entry name" value="Bact_Sporulation_Assoc"/>
</dbReference>
<dbReference type="InterPro" id="IPR014225">
    <property type="entry name" value="Spore_II_D_firmicutes"/>
</dbReference>
<name>G9YQ25_FLAPL</name>
<dbReference type="STRING" id="292800.A4U99_16755"/>
<evidence type="ECO:0000313" key="2">
    <source>
        <dbReference type="EMBL" id="EHM52175.1"/>
    </source>
</evidence>
<organism evidence="2 3">
    <name type="scientific">Flavonifractor plautii ATCC 29863</name>
    <dbReference type="NCBI Taxonomy" id="411475"/>
    <lineage>
        <taxon>Bacteria</taxon>
        <taxon>Bacillati</taxon>
        <taxon>Bacillota</taxon>
        <taxon>Clostridia</taxon>
        <taxon>Eubacteriales</taxon>
        <taxon>Oscillospiraceae</taxon>
        <taxon>Flavonifractor</taxon>
    </lineage>
</organism>
<dbReference type="HOGENOM" id="CLU_021203_1_1_9"/>
<dbReference type="EMBL" id="AGCK01000120">
    <property type="protein sequence ID" value="EHM52175.1"/>
    <property type="molecule type" value="Genomic_DNA"/>
</dbReference>
<protein>
    <submittedName>
        <fullName evidence="2">Stage II sporulation protein D</fullName>
    </submittedName>
</protein>